<keyword evidence="7 10" id="KW-0472">Membrane</keyword>
<feature type="transmembrane region" description="Helical" evidence="10">
    <location>
        <begin position="262"/>
        <end position="284"/>
    </location>
</feature>
<keyword evidence="14" id="KW-1185">Reference proteome</keyword>
<dbReference type="GO" id="GO:0048038">
    <property type="term" value="F:quinone binding"/>
    <property type="evidence" value="ECO:0007669"/>
    <property type="project" value="UniProtKB-KW"/>
</dbReference>
<keyword evidence="5 10" id="KW-1133">Transmembrane helix</keyword>
<evidence type="ECO:0000256" key="9">
    <source>
        <dbReference type="ARBA" id="ARBA00023284"/>
    </source>
</evidence>
<protein>
    <recommendedName>
        <fullName evidence="15">Vitamin K epoxide reductase family protein</fullName>
    </recommendedName>
</protein>
<evidence type="ECO:0000256" key="2">
    <source>
        <dbReference type="ARBA" id="ARBA00006214"/>
    </source>
</evidence>
<dbReference type="AlphaFoldDB" id="A0A917IRE7"/>
<evidence type="ECO:0000256" key="5">
    <source>
        <dbReference type="ARBA" id="ARBA00022989"/>
    </source>
</evidence>
<evidence type="ECO:0008006" key="15">
    <source>
        <dbReference type="Google" id="ProtNLM"/>
    </source>
</evidence>
<feature type="transmembrane region" description="Helical" evidence="10">
    <location>
        <begin position="145"/>
        <end position="167"/>
    </location>
</feature>
<keyword evidence="3 10" id="KW-0812">Transmembrane</keyword>
<keyword evidence="9" id="KW-0676">Redox-active center</keyword>
<evidence type="ECO:0000256" key="3">
    <source>
        <dbReference type="ARBA" id="ARBA00022692"/>
    </source>
</evidence>
<proteinExistence type="inferred from homology"/>
<feature type="transmembrane region" description="Helical" evidence="10">
    <location>
        <begin position="291"/>
        <end position="311"/>
    </location>
</feature>
<sequence length="539" mass="61694">MLTYFRKNKIANTLAELARVIDVKVTRTSLDDTLIKHPDFPSLLSVGDTLNRFGIANMAAQRRRFTLQEMPLPFITQYRHEDRFILVTAVTPQWVTFYNGNRYRRVATDVFQDKWTFLALLVEAGEGAGEKEYRKNRISELRKDIQPLTFAALFIVFAVLTCIIEAVKSGVSAVWFTLAIFLKIMGIAITSVLLWYDIDKNNTAIKKLCGATGGNKKQTNCSAVLDSRYASLMGISWSEIGFGYFSFGFLTLILFAHQSAQLLSLLTVLSFMALPFIMLSLWFQWRYIKQWCMLCIAVQATLLLEIILYFVRLDIKTFQLPAAASLPGILLAAALPFTGWRLLKKSLKKGMAKHAENRKLKKIKFNIDTFLAVLKQQRRQTCWPASLGVNLGNSEARNTLVKVCNPYCQPCCDSHETLVYLLGEHANLNVKIMYNVARFTADPSTNLVRHFLAINKESDSHETIRVLNQWYLSKDKDYDKFRSLAPSVNDQTAEYDTNIKEMTAWCEANSITDTPTFYFNGHRLPEEYDLRDLSYFLYE</sequence>
<organism evidence="13 14">
    <name type="scientific">Filimonas zeae</name>
    <dbReference type="NCBI Taxonomy" id="1737353"/>
    <lineage>
        <taxon>Bacteria</taxon>
        <taxon>Pseudomonadati</taxon>
        <taxon>Bacteroidota</taxon>
        <taxon>Chitinophagia</taxon>
        <taxon>Chitinophagales</taxon>
        <taxon>Chitinophagaceae</taxon>
        <taxon>Filimonas</taxon>
    </lineage>
</organism>
<dbReference type="InterPro" id="IPR038354">
    <property type="entry name" value="VKOR_sf"/>
</dbReference>
<evidence type="ECO:0000313" key="14">
    <source>
        <dbReference type="Proteomes" id="UP000627292"/>
    </source>
</evidence>
<feature type="domain" description="Thioredoxin-like fold" evidence="12">
    <location>
        <begin position="390"/>
        <end position="536"/>
    </location>
</feature>
<evidence type="ECO:0000256" key="4">
    <source>
        <dbReference type="ARBA" id="ARBA00022719"/>
    </source>
</evidence>
<comment type="subcellular location">
    <subcellularLocation>
        <location evidence="1">Membrane</location>
        <topology evidence="1">Multi-pass membrane protein</topology>
    </subcellularLocation>
</comment>
<accession>A0A917IRE7</accession>
<dbReference type="EMBL" id="BMIB01000001">
    <property type="protein sequence ID" value="GGH62193.1"/>
    <property type="molecule type" value="Genomic_DNA"/>
</dbReference>
<dbReference type="InterPro" id="IPR012336">
    <property type="entry name" value="Thioredoxin-like_fold"/>
</dbReference>
<dbReference type="Pfam" id="PF07884">
    <property type="entry name" value="VKOR"/>
    <property type="match status" value="1"/>
</dbReference>
<feature type="transmembrane region" description="Helical" evidence="10">
    <location>
        <begin position="323"/>
        <end position="343"/>
    </location>
</feature>
<dbReference type="InterPro" id="IPR036249">
    <property type="entry name" value="Thioredoxin-like_sf"/>
</dbReference>
<evidence type="ECO:0000259" key="11">
    <source>
        <dbReference type="Pfam" id="PF07884"/>
    </source>
</evidence>
<dbReference type="Gene3D" id="1.20.1440.130">
    <property type="entry name" value="VKOR domain"/>
    <property type="match status" value="1"/>
</dbReference>
<dbReference type="Pfam" id="PF13462">
    <property type="entry name" value="Thioredoxin_4"/>
    <property type="match status" value="1"/>
</dbReference>
<feature type="transmembrane region" description="Helical" evidence="10">
    <location>
        <begin position="173"/>
        <end position="196"/>
    </location>
</feature>
<dbReference type="GO" id="GO:0016491">
    <property type="term" value="F:oxidoreductase activity"/>
    <property type="evidence" value="ECO:0007669"/>
    <property type="project" value="UniProtKB-KW"/>
</dbReference>
<evidence type="ECO:0000256" key="10">
    <source>
        <dbReference type="SAM" id="Phobius"/>
    </source>
</evidence>
<feature type="domain" description="Vitamin K epoxide reductase" evidence="11">
    <location>
        <begin position="179"/>
        <end position="308"/>
    </location>
</feature>
<keyword evidence="6" id="KW-0560">Oxidoreductase</keyword>
<evidence type="ECO:0000256" key="6">
    <source>
        <dbReference type="ARBA" id="ARBA00023002"/>
    </source>
</evidence>
<comment type="caution">
    <text evidence="13">The sequence shown here is derived from an EMBL/GenBank/DDBJ whole genome shotgun (WGS) entry which is preliminary data.</text>
</comment>
<reference evidence="13" key="2">
    <citation type="submission" date="2020-09" db="EMBL/GenBank/DDBJ databases">
        <authorList>
            <person name="Sun Q."/>
            <person name="Zhou Y."/>
        </authorList>
    </citation>
    <scope>NUCLEOTIDE SEQUENCE</scope>
    <source>
        <strain evidence="13">CGMCC 1.15290</strain>
    </source>
</reference>
<keyword evidence="4" id="KW-0874">Quinone</keyword>
<dbReference type="InterPro" id="IPR012932">
    <property type="entry name" value="VKOR"/>
</dbReference>
<evidence type="ECO:0000256" key="7">
    <source>
        <dbReference type="ARBA" id="ARBA00023136"/>
    </source>
</evidence>
<dbReference type="SUPFAM" id="SSF52833">
    <property type="entry name" value="Thioredoxin-like"/>
    <property type="match status" value="1"/>
</dbReference>
<dbReference type="CDD" id="cd12921">
    <property type="entry name" value="VKOR_4"/>
    <property type="match status" value="1"/>
</dbReference>
<name>A0A917IRE7_9BACT</name>
<feature type="transmembrane region" description="Helical" evidence="10">
    <location>
        <begin position="237"/>
        <end position="256"/>
    </location>
</feature>
<evidence type="ECO:0000256" key="1">
    <source>
        <dbReference type="ARBA" id="ARBA00004141"/>
    </source>
</evidence>
<dbReference type="Proteomes" id="UP000627292">
    <property type="component" value="Unassembled WGS sequence"/>
</dbReference>
<gene>
    <name evidence="13" type="ORF">GCM10011379_11930</name>
</gene>
<dbReference type="Gene3D" id="3.40.30.10">
    <property type="entry name" value="Glutaredoxin"/>
    <property type="match status" value="1"/>
</dbReference>
<keyword evidence="8" id="KW-1015">Disulfide bond</keyword>
<evidence type="ECO:0000313" key="13">
    <source>
        <dbReference type="EMBL" id="GGH62193.1"/>
    </source>
</evidence>
<dbReference type="RefSeq" id="WP_188951053.1">
    <property type="nucleotide sequence ID" value="NZ_BMIB01000001.1"/>
</dbReference>
<dbReference type="GO" id="GO:0016020">
    <property type="term" value="C:membrane"/>
    <property type="evidence" value="ECO:0007669"/>
    <property type="project" value="UniProtKB-SubCell"/>
</dbReference>
<reference evidence="13" key="1">
    <citation type="journal article" date="2014" name="Int. J. Syst. Evol. Microbiol.">
        <title>Complete genome sequence of Corynebacterium casei LMG S-19264T (=DSM 44701T), isolated from a smear-ripened cheese.</title>
        <authorList>
            <consortium name="US DOE Joint Genome Institute (JGI-PGF)"/>
            <person name="Walter F."/>
            <person name="Albersmeier A."/>
            <person name="Kalinowski J."/>
            <person name="Ruckert C."/>
        </authorList>
    </citation>
    <scope>NUCLEOTIDE SEQUENCE</scope>
    <source>
        <strain evidence="13">CGMCC 1.15290</strain>
    </source>
</reference>
<evidence type="ECO:0000259" key="12">
    <source>
        <dbReference type="Pfam" id="PF13462"/>
    </source>
</evidence>
<evidence type="ECO:0000256" key="8">
    <source>
        <dbReference type="ARBA" id="ARBA00023157"/>
    </source>
</evidence>
<comment type="similarity">
    <text evidence="2">Belongs to the VKOR family.</text>
</comment>